<dbReference type="AlphaFoldDB" id="A0AAV7JSC8"/>
<proteinExistence type="predicted"/>
<keyword evidence="2" id="KW-1185">Reference proteome</keyword>
<comment type="caution">
    <text evidence="1">The sequence shown here is derived from an EMBL/GenBank/DDBJ whole genome shotgun (WGS) entry which is preliminary data.</text>
</comment>
<dbReference type="EMBL" id="JAKMXF010000304">
    <property type="protein sequence ID" value="KAI6651439.1"/>
    <property type="molecule type" value="Genomic_DNA"/>
</dbReference>
<dbReference type="Proteomes" id="UP001165289">
    <property type="component" value="Unassembled WGS sequence"/>
</dbReference>
<reference evidence="1 2" key="1">
    <citation type="journal article" date="2023" name="BMC Biol.">
        <title>The compact genome of the sponge Oopsacas minuta (Hexactinellida) is lacking key metazoan core genes.</title>
        <authorList>
            <person name="Santini S."/>
            <person name="Schenkelaars Q."/>
            <person name="Jourda C."/>
            <person name="Duchesne M."/>
            <person name="Belahbib H."/>
            <person name="Rocher C."/>
            <person name="Selva M."/>
            <person name="Riesgo A."/>
            <person name="Vervoort M."/>
            <person name="Leys S.P."/>
            <person name="Kodjabachian L."/>
            <person name="Le Bivic A."/>
            <person name="Borchiellini C."/>
            <person name="Claverie J.M."/>
            <person name="Renard E."/>
        </authorList>
    </citation>
    <scope>NUCLEOTIDE SEQUENCE [LARGE SCALE GENOMIC DNA]</scope>
    <source>
        <strain evidence="1">SPO-2</strain>
    </source>
</reference>
<sequence length="141" mass="16371">MDRFNEERERHIFAGLRPMPTRWTIRGPAISSFLEQYGEIIDWLADQTNDTTVPAAIKSKARSLVNQLASFIFTIVRLLDSLYLVTNPMLTKIQSNKMSVQCVRRMIGILSIKTFQSYNNLYEMFHSKALQFILVRDPVKN</sequence>
<protein>
    <submittedName>
        <fullName evidence="1">Zinc finger MYM-type protein 1-like</fullName>
    </submittedName>
</protein>
<name>A0AAV7JSC8_9METZ</name>
<evidence type="ECO:0000313" key="1">
    <source>
        <dbReference type="EMBL" id="KAI6651439.1"/>
    </source>
</evidence>
<evidence type="ECO:0000313" key="2">
    <source>
        <dbReference type="Proteomes" id="UP001165289"/>
    </source>
</evidence>
<organism evidence="1 2">
    <name type="scientific">Oopsacas minuta</name>
    <dbReference type="NCBI Taxonomy" id="111878"/>
    <lineage>
        <taxon>Eukaryota</taxon>
        <taxon>Metazoa</taxon>
        <taxon>Porifera</taxon>
        <taxon>Hexactinellida</taxon>
        <taxon>Hexasterophora</taxon>
        <taxon>Lyssacinosida</taxon>
        <taxon>Leucopsacidae</taxon>
        <taxon>Oopsacas</taxon>
    </lineage>
</organism>
<gene>
    <name evidence="1" type="ORF">LOD99_5246</name>
</gene>
<accession>A0AAV7JSC8</accession>